<keyword evidence="2" id="KW-1185">Reference proteome</keyword>
<name>A0A9W8J6A6_9AGAR</name>
<organism evidence="1 2">
    <name type="scientific">Candolleomyces eurysporus</name>
    <dbReference type="NCBI Taxonomy" id="2828524"/>
    <lineage>
        <taxon>Eukaryota</taxon>
        <taxon>Fungi</taxon>
        <taxon>Dikarya</taxon>
        <taxon>Basidiomycota</taxon>
        <taxon>Agaricomycotina</taxon>
        <taxon>Agaricomycetes</taxon>
        <taxon>Agaricomycetidae</taxon>
        <taxon>Agaricales</taxon>
        <taxon>Agaricineae</taxon>
        <taxon>Psathyrellaceae</taxon>
        <taxon>Candolleomyces</taxon>
    </lineage>
</organism>
<comment type="caution">
    <text evidence="1">The sequence shown here is derived from an EMBL/GenBank/DDBJ whole genome shotgun (WGS) entry which is preliminary data.</text>
</comment>
<dbReference type="AlphaFoldDB" id="A0A9W8J6A6"/>
<feature type="non-terminal residue" evidence="1">
    <location>
        <position position="1"/>
    </location>
</feature>
<dbReference type="OrthoDB" id="3059952at2759"/>
<sequence length="456" mass="52878">MQFSRACVDFPRLQLEKINSQKNAINRKRKTQIRDRLASLGWAREADRFIQYDFTHESIWQAYSELKEEEWEDNKEMLVNLMKDKREALEREDRNNHIRHRVIRWLKPMYTSFILSQPPNTLLPTILEIALMDEFREILCIMPLEKDLTEDMLASAIARIPSFVEECRQRRIEQLLNLVRQSSTYAGQEVPPDVLPLASTIFRCYCGERLTFPAVLVHECNFFAATWCAVKVLEKGLSRDLLTEAEANSPHPTVRLYNETERSILKVFEWVGVWRNLKNIVFDDDAHKHVVKMLDALEWTRSTLVEEMEEKQPYVECFCECYRKYGMASEATSRKALRWMNVIQKCGPHATSTANLEPTWFSKLDGPLLAAAEEHEQKRDKNVDAACPWCMDHDHKDEGVLKRSLRSHVFHGCPGILNPVPPNFQQPLDNFVAAVSLPATQLSGLKKEGFVSIVRG</sequence>
<evidence type="ECO:0000313" key="1">
    <source>
        <dbReference type="EMBL" id="KAJ2929951.1"/>
    </source>
</evidence>
<gene>
    <name evidence="1" type="ORF">H1R20_g7142</name>
</gene>
<protein>
    <submittedName>
        <fullName evidence="1">Uncharacterized protein</fullName>
    </submittedName>
</protein>
<reference evidence="1" key="1">
    <citation type="submission" date="2022-06" db="EMBL/GenBank/DDBJ databases">
        <title>Genome Sequence of Candolleomyces eurysporus.</title>
        <authorList>
            <person name="Buettner E."/>
        </authorList>
    </citation>
    <scope>NUCLEOTIDE SEQUENCE</scope>
    <source>
        <strain evidence="1">VTCC 930004</strain>
    </source>
</reference>
<dbReference type="Proteomes" id="UP001140091">
    <property type="component" value="Unassembled WGS sequence"/>
</dbReference>
<dbReference type="EMBL" id="JANBPK010000853">
    <property type="protein sequence ID" value="KAJ2929951.1"/>
    <property type="molecule type" value="Genomic_DNA"/>
</dbReference>
<evidence type="ECO:0000313" key="2">
    <source>
        <dbReference type="Proteomes" id="UP001140091"/>
    </source>
</evidence>
<accession>A0A9W8J6A6</accession>
<proteinExistence type="predicted"/>